<comment type="caution">
    <text evidence="2">The sequence shown here is derived from an EMBL/GenBank/DDBJ whole genome shotgun (WGS) entry which is preliminary data.</text>
</comment>
<proteinExistence type="predicted"/>
<organism evidence="2 3">
    <name type="scientific">Chlamydomonas eustigma</name>
    <dbReference type="NCBI Taxonomy" id="1157962"/>
    <lineage>
        <taxon>Eukaryota</taxon>
        <taxon>Viridiplantae</taxon>
        <taxon>Chlorophyta</taxon>
        <taxon>core chlorophytes</taxon>
        <taxon>Chlorophyceae</taxon>
        <taxon>CS clade</taxon>
        <taxon>Chlamydomonadales</taxon>
        <taxon>Chlamydomonadaceae</taxon>
        <taxon>Chlamydomonas</taxon>
    </lineage>
</organism>
<dbReference type="EMBL" id="BEGY01000149">
    <property type="protein sequence ID" value="GAX85087.1"/>
    <property type="molecule type" value="Genomic_DNA"/>
</dbReference>
<dbReference type="Gene3D" id="2.60.120.620">
    <property type="entry name" value="q2cbj1_9rhob like domain"/>
    <property type="match status" value="1"/>
</dbReference>
<evidence type="ECO:0000313" key="3">
    <source>
        <dbReference type="Proteomes" id="UP000232323"/>
    </source>
</evidence>
<gene>
    <name evidence="2" type="ORF">CEUSTIGMA_g12507.t1</name>
</gene>
<keyword evidence="3" id="KW-1185">Reference proteome</keyword>
<protein>
    <recommendedName>
        <fullName evidence="4">Prolyl 4-hydroxylase alpha subunit Fe(2+) 2OG dioxygenase domain-containing protein</fullName>
    </recommendedName>
</protein>
<dbReference type="AlphaFoldDB" id="A0A250XPT6"/>
<reference evidence="2 3" key="1">
    <citation type="submission" date="2017-08" db="EMBL/GenBank/DDBJ databases">
        <title>Acidophilic green algal genome provides insights into adaptation to an acidic environment.</title>
        <authorList>
            <person name="Hirooka S."/>
            <person name="Hirose Y."/>
            <person name="Kanesaki Y."/>
            <person name="Higuchi S."/>
            <person name="Fujiwara T."/>
            <person name="Onuma R."/>
            <person name="Era A."/>
            <person name="Ohbayashi R."/>
            <person name="Uzuka A."/>
            <person name="Nozaki H."/>
            <person name="Yoshikawa H."/>
            <person name="Miyagishima S.Y."/>
        </authorList>
    </citation>
    <scope>NUCLEOTIDE SEQUENCE [LARGE SCALE GENOMIC DNA]</scope>
    <source>
        <strain evidence="2 3">NIES-2499</strain>
    </source>
</reference>
<name>A0A250XPT6_9CHLO</name>
<sequence>MVGVPFDDEDDRRSVRSTSTVASTAGTGALSLASRMSALNLEFSEKLNAEMGVAEGQVEQSILEEDEEEYGARSERTMNTAVTGEGDEVGGEDNLEDPFTTQPLSSFHASVGLTDGLESPDSFHSFSQRSPFQICSRIFAKKCSILLKRLSIRQMEELRQHGYAILDNFITADLAEQIKTSTLQQFHRGRMSEAPWIPADAQQRIPSTSRPCHDYVMPLCMGKPPADTSPMATLLVALQELYDDLAEFVRLRRVTGEYQVSFHQGGSPGVARHRDALPDGGRKQGRRRLTCMVCCSGSSEDHAGTSSSDEHVGSVTIWPPRRSPGTVPSERHTRYPSYVLASGANPSAAFSARRSFTGSEGGTSYSESDTCSLRSHYMGNMGGGGIGYGAGSIHGALASMSSSLWAEAASVLDGRDDGTTSVDNMSINESLDGSVMAAMGNMSSAAVQIHFPSSAAAMSATDARLSTWSSATHAAAPQSSLRPTAGLSEQVAVKGLEWVEVEGEMALRVSPLPGRLVVFLSGAVDHAHQPVSKNLPDLVTVTAWYQ</sequence>
<evidence type="ECO:0000256" key="1">
    <source>
        <dbReference type="SAM" id="MobiDB-lite"/>
    </source>
</evidence>
<dbReference type="Proteomes" id="UP000232323">
    <property type="component" value="Unassembled WGS sequence"/>
</dbReference>
<accession>A0A250XPT6</accession>
<feature type="region of interest" description="Disordered" evidence="1">
    <location>
        <begin position="1"/>
        <end position="24"/>
    </location>
</feature>
<feature type="region of interest" description="Disordered" evidence="1">
    <location>
        <begin position="299"/>
        <end position="330"/>
    </location>
</feature>
<feature type="compositionally biased region" description="Acidic residues" evidence="1">
    <location>
        <begin position="1"/>
        <end position="10"/>
    </location>
</feature>
<dbReference type="OrthoDB" id="76265at2759"/>
<evidence type="ECO:0008006" key="4">
    <source>
        <dbReference type="Google" id="ProtNLM"/>
    </source>
</evidence>
<evidence type="ECO:0000313" key="2">
    <source>
        <dbReference type="EMBL" id="GAX85087.1"/>
    </source>
</evidence>
<dbReference type="SUPFAM" id="SSF51197">
    <property type="entry name" value="Clavaminate synthase-like"/>
    <property type="match status" value="1"/>
</dbReference>
<feature type="compositionally biased region" description="Basic and acidic residues" evidence="1">
    <location>
        <begin position="299"/>
        <end position="312"/>
    </location>
</feature>